<dbReference type="Gene3D" id="3.40.190.10">
    <property type="entry name" value="Periplasmic binding protein-like II"/>
    <property type="match status" value="1"/>
</dbReference>
<keyword evidence="4 9" id="KW-0812">Transmembrane</keyword>
<dbReference type="GO" id="GO:0005886">
    <property type="term" value="C:plasma membrane"/>
    <property type="evidence" value="ECO:0007669"/>
    <property type="project" value="UniProtKB-SubCell"/>
</dbReference>
<evidence type="ECO:0000256" key="6">
    <source>
        <dbReference type="ARBA" id="ARBA00023136"/>
    </source>
</evidence>
<comment type="subcellular location">
    <subcellularLocation>
        <location evidence="1">Cell membrane</location>
        <topology evidence="1">Multi-pass membrane protein</topology>
    </subcellularLocation>
</comment>
<keyword evidence="7" id="KW-0675">Receptor</keyword>
<accession>A0A6L2PJC0</accession>
<dbReference type="AlphaFoldDB" id="A0A6L2PJC0"/>
<gene>
    <name evidence="11" type="ORF">Cfor_04319</name>
</gene>
<dbReference type="GO" id="GO:0050906">
    <property type="term" value="P:detection of stimulus involved in sensory perception"/>
    <property type="evidence" value="ECO:0007669"/>
    <property type="project" value="UniProtKB-ARBA"/>
</dbReference>
<feature type="transmembrane region" description="Helical" evidence="9">
    <location>
        <begin position="250"/>
        <end position="271"/>
    </location>
</feature>
<evidence type="ECO:0000256" key="1">
    <source>
        <dbReference type="ARBA" id="ARBA00004651"/>
    </source>
</evidence>
<dbReference type="InterPro" id="IPR052192">
    <property type="entry name" value="Insect_Ionotropic_Sensory_Rcpt"/>
</dbReference>
<evidence type="ECO:0000256" key="9">
    <source>
        <dbReference type="SAM" id="Phobius"/>
    </source>
</evidence>
<evidence type="ECO:0000313" key="11">
    <source>
        <dbReference type="EMBL" id="GFG32486.1"/>
    </source>
</evidence>
<dbReference type="EMBL" id="BLKM01000369">
    <property type="protein sequence ID" value="GFG32486.1"/>
    <property type="molecule type" value="Genomic_DNA"/>
</dbReference>
<dbReference type="InterPro" id="IPR001320">
    <property type="entry name" value="Iontro_rcpt_C"/>
</dbReference>
<proteinExistence type="inferred from homology"/>
<dbReference type="Gene3D" id="1.10.287.70">
    <property type="match status" value="1"/>
</dbReference>
<protein>
    <recommendedName>
        <fullName evidence="10">Ionotropic glutamate receptor C-terminal domain-containing protein</fullName>
    </recommendedName>
</protein>
<dbReference type="SUPFAM" id="SSF53850">
    <property type="entry name" value="Periplasmic binding protein-like II"/>
    <property type="match status" value="1"/>
</dbReference>
<organism evidence="11 12">
    <name type="scientific">Coptotermes formosanus</name>
    <name type="common">Formosan subterranean termite</name>
    <dbReference type="NCBI Taxonomy" id="36987"/>
    <lineage>
        <taxon>Eukaryota</taxon>
        <taxon>Metazoa</taxon>
        <taxon>Ecdysozoa</taxon>
        <taxon>Arthropoda</taxon>
        <taxon>Hexapoda</taxon>
        <taxon>Insecta</taxon>
        <taxon>Pterygota</taxon>
        <taxon>Neoptera</taxon>
        <taxon>Polyneoptera</taxon>
        <taxon>Dictyoptera</taxon>
        <taxon>Blattodea</taxon>
        <taxon>Blattoidea</taxon>
        <taxon>Termitoidae</taxon>
        <taxon>Rhinotermitidae</taxon>
        <taxon>Coptotermes</taxon>
    </lineage>
</organism>
<keyword evidence="6 9" id="KW-0472">Membrane</keyword>
<dbReference type="InParanoid" id="A0A6L2PJC0"/>
<evidence type="ECO:0000256" key="4">
    <source>
        <dbReference type="ARBA" id="ARBA00022692"/>
    </source>
</evidence>
<keyword evidence="8" id="KW-0325">Glycoprotein</keyword>
<comment type="caution">
    <text evidence="11">The sequence shown here is derived from an EMBL/GenBank/DDBJ whole genome shotgun (WGS) entry which is preliminary data.</text>
</comment>
<dbReference type="Proteomes" id="UP000502823">
    <property type="component" value="Unassembled WGS sequence"/>
</dbReference>
<name>A0A6L2PJC0_COPFO</name>
<evidence type="ECO:0000256" key="7">
    <source>
        <dbReference type="ARBA" id="ARBA00023170"/>
    </source>
</evidence>
<reference evidence="12" key="1">
    <citation type="submission" date="2020-01" db="EMBL/GenBank/DDBJ databases">
        <title>Draft genome sequence of the Termite Coptotermes fromosanus.</title>
        <authorList>
            <person name="Itakura S."/>
            <person name="Yosikawa Y."/>
            <person name="Umezawa K."/>
        </authorList>
    </citation>
    <scope>NUCLEOTIDE SEQUENCE [LARGE SCALE GENOMIC DNA]</scope>
</reference>
<sequence>MALQSGSLRYLMLLKISRTESNLDDHIWLSDHSTKQLYKAANKPSENAAQSNDLGKTTHGCSLFKEDSFLLAKSLMLTGKFWVISTDPEQPPSMAIKHIIKRSYNKYGVFLDYDCPNGQECISQVNNIPMENLKEELLKPENRKMDAMATYNYRIFQMLEQTYNFSVDIKPSKFFGYVVENGKLEGLTLMLKNHEVDFSVSAILINRARYRCMDFVSTPTWEFRIVTLFRHPPVTGAYGAVLLTPFEMNVWTSCAGMWVIVIVVIRFVSWVETSTFDFVASSHEEETVRSWSDTLMIIIGAVSEQGTTMDSKWVAWRTAFLAAFILSMMVNINYGASLVSSLLSTPVKTIRTTRDLIDSSLQFAAEDISYSVPYFALNKDPLVQELYQKKMAPPNQAYYSRDVALSKMRKERFAFHTEALKVFREIEDTFSEKEKCDLSEVLIFPPEKCYLAIPWGSPHKEMFSVANLAESTEVCPHVGRTRNITAVLPKAYSSKGLLLLGVSPNTYF</sequence>
<evidence type="ECO:0000256" key="5">
    <source>
        <dbReference type="ARBA" id="ARBA00022989"/>
    </source>
</evidence>
<dbReference type="GO" id="GO:0015276">
    <property type="term" value="F:ligand-gated monoatomic ion channel activity"/>
    <property type="evidence" value="ECO:0007669"/>
    <property type="project" value="InterPro"/>
</dbReference>
<dbReference type="OrthoDB" id="413361at2759"/>
<keyword evidence="5 9" id="KW-1133">Transmembrane helix</keyword>
<dbReference type="PANTHER" id="PTHR42643">
    <property type="entry name" value="IONOTROPIC RECEPTOR 20A-RELATED"/>
    <property type="match status" value="1"/>
</dbReference>
<evidence type="ECO:0000259" key="10">
    <source>
        <dbReference type="Pfam" id="PF00060"/>
    </source>
</evidence>
<comment type="similarity">
    <text evidence="2">Belongs to the glutamate-gated ion channel (TC 1.A.10.1) family.</text>
</comment>
<feature type="transmembrane region" description="Helical" evidence="9">
    <location>
        <begin position="314"/>
        <end position="334"/>
    </location>
</feature>
<evidence type="ECO:0000256" key="8">
    <source>
        <dbReference type="ARBA" id="ARBA00023180"/>
    </source>
</evidence>
<evidence type="ECO:0000256" key="3">
    <source>
        <dbReference type="ARBA" id="ARBA00022475"/>
    </source>
</evidence>
<dbReference type="Pfam" id="PF00060">
    <property type="entry name" value="Lig_chan"/>
    <property type="match status" value="1"/>
</dbReference>
<keyword evidence="3" id="KW-1003">Cell membrane</keyword>
<keyword evidence="12" id="KW-1185">Reference proteome</keyword>
<feature type="domain" description="Ionotropic glutamate receptor C-terminal" evidence="10">
    <location>
        <begin position="248"/>
        <end position="433"/>
    </location>
</feature>
<evidence type="ECO:0000313" key="12">
    <source>
        <dbReference type="Proteomes" id="UP000502823"/>
    </source>
</evidence>
<evidence type="ECO:0000256" key="2">
    <source>
        <dbReference type="ARBA" id="ARBA00008685"/>
    </source>
</evidence>
<dbReference type="PANTHER" id="PTHR42643:SF33">
    <property type="entry name" value="GLUTAMATE RECEPTOR 2-LIKE PROTEIN"/>
    <property type="match status" value="1"/>
</dbReference>